<dbReference type="PANTHER" id="PTHR43285:SF3">
    <property type="entry name" value="SLL1634 PROTEIN"/>
    <property type="match status" value="1"/>
</dbReference>
<name>A0A1U7I4A8_9CYAN</name>
<reference evidence="6 7" key="1">
    <citation type="submission" date="2016-11" db="EMBL/GenBank/DDBJ databases">
        <title>Draft Genome Sequences of Nine Cyanobacterial Strains from Diverse Habitats.</title>
        <authorList>
            <person name="Zhu T."/>
            <person name="Hou S."/>
            <person name="Lu X."/>
            <person name="Hess W.R."/>
        </authorList>
    </citation>
    <scope>NUCLEOTIDE SEQUENCE [LARGE SCALE GENOMIC DNA]</scope>
    <source>
        <strain evidence="6 7">IAM M-71</strain>
    </source>
</reference>
<dbReference type="InterPro" id="IPR036320">
    <property type="entry name" value="Glycosyl_Trfase_fam3_N_dom_sf"/>
</dbReference>
<evidence type="ECO:0000313" key="7">
    <source>
        <dbReference type="Proteomes" id="UP000185860"/>
    </source>
</evidence>
<feature type="domain" description="Glycosyl transferase family 3" evidence="4">
    <location>
        <begin position="101"/>
        <end position="337"/>
    </location>
</feature>
<gene>
    <name evidence="6" type="ORF">NIES2119_29770</name>
</gene>
<dbReference type="Pfam" id="PF00591">
    <property type="entry name" value="Glycos_transf_3"/>
    <property type="match status" value="1"/>
</dbReference>
<evidence type="ECO:0000259" key="5">
    <source>
        <dbReference type="Pfam" id="PF02885"/>
    </source>
</evidence>
<dbReference type="AlphaFoldDB" id="A0A1U7I4A8"/>
<dbReference type="SUPFAM" id="SSF52418">
    <property type="entry name" value="Nucleoside phosphorylase/phosphoribosyltransferase catalytic domain"/>
    <property type="match status" value="1"/>
</dbReference>
<keyword evidence="3" id="KW-0057">Aromatic amino acid biosynthesis</keyword>
<proteinExistence type="predicted"/>
<dbReference type="NCBIfam" id="NF005635">
    <property type="entry name" value="PRK07394.1"/>
    <property type="match status" value="1"/>
</dbReference>
<accession>A0A1U7I4A8</accession>
<dbReference type="InterPro" id="IPR017459">
    <property type="entry name" value="Glycosyl_Trfase_fam3_N_dom"/>
</dbReference>
<dbReference type="Proteomes" id="UP000185860">
    <property type="component" value="Unassembled WGS sequence"/>
</dbReference>
<dbReference type="Gene3D" id="1.20.970.10">
    <property type="entry name" value="Transferase, Pyrimidine Nucleoside Phosphorylase, Chain C"/>
    <property type="match status" value="1"/>
</dbReference>
<evidence type="ECO:0008006" key="8">
    <source>
        <dbReference type="Google" id="ProtNLM"/>
    </source>
</evidence>
<keyword evidence="2" id="KW-0808">Transferase</keyword>
<evidence type="ECO:0000256" key="2">
    <source>
        <dbReference type="ARBA" id="ARBA00022679"/>
    </source>
</evidence>
<dbReference type="RefSeq" id="WP_073597111.1">
    <property type="nucleotide sequence ID" value="NZ_MRCE01000056.1"/>
</dbReference>
<keyword evidence="1" id="KW-0328">Glycosyltransferase</keyword>
<keyword evidence="3" id="KW-0028">Amino-acid biosynthesis</keyword>
<protein>
    <recommendedName>
        <fullName evidence="8">Anthranilate phosphoribosyltransferase</fullName>
    </recommendedName>
</protein>
<evidence type="ECO:0000313" key="6">
    <source>
        <dbReference type="EMBL" id="OKH30986.1"/>
    </source>
</evidence>
<organism evidence="6 7">
    <name type="scientific">[Phormidium ambiguum] IAM M-71</name>
    <dbReference type="NCBI Taxonomy" id="454136"/>
    <lineage>
        <taxon>Bacteria</taxon>
        <taxon>Bacillati</taxon>
        <taxon>Cyanobacteriota</taxon>
        <taxon>Cyanophyceae</taxon>
        <taxon>Oscillatoriophycideae</taxon>
        <taxon>Aerosakkonematales</taxon>
        <taxon>Aerosakkonemataceae</taxon>
        <taxon>Floridanema</taxon>
    </lineage>
</organism>
<dbReference type="PANTHER" id="PTHR43285">
    <property type="entry name" value="ANTHRANILATE PHOSPHORIBOSYLTRANSFERASE"/>
    <property type="match status" value="1"/>
</dbReference>
<dbReference type="GO" id="GO:0000162">
    <property type="term" value="P:L-tryptophan biosynthetic process"/>
    <property type="evidence" value="ECO:0007669"/>
    <property type="project" value="InterPro"/>
</dbReference>
<dbReference type="STRING" id="454136.NIES2119_29770"/>
<comment type="caution">
    <text evidence="6">The sequence shown here is derived from an EMBL/GenBank/DDBJ whole genome shotgun (WGS) entry which is preliminary data.</text>
</comment>
<dbReference type="OrthoDB" id="9926at2"/>
<dbReference type="InterPro" id="IPR000312">
    <property type="entry name" value="Glycosyl_Trfase_fam3"/>
</dbReference>
<dbReference type="Gene3D" id="3.40.1030.10">
    <property type="entry name" value="Nucleoside phosphorylase/phosphoribosyltransferase catalytic domain"/>
    <property type="match status" value="1"/>
</dbReference>
<evidence type="ECO:0000256" key="3">
    <source>
        <dbReference type="ARBA" id="ARBA00023141"/>
    </source>
</evidence>
<evidence type="ECO:0000259" key="4">
    <source>
        <dbReference type="Pfam" id="PF00591"/>
    </source>
</evidence>
<sequence length="357" mass="39013">MSKAFRELLKKVGSGNHTGENLTRQEAAAATKMMLLGEATPAQIGAFMIAHRIKRPTGEELAGMLDAYDELGPKLQPKPGNNSPVKVLGIPYDGRSRTAPINPITALILTSAGIPVIMHGGDRMPTKEGIPLIEIWQGLGIDWTQLSLTETQQIFETTGLGFIYLPNHFPLAAGLVTYRDQIGKRPPFATMELIWCPYAGDAHIISGFVHPPTENMFRGALETKGVPYNLTTIKGLEGSCDLPRDRTAIIGILKQNTELERLHLSHNDYGFSNINPPLPPTSNELINQIRSVLKGEPSEMMQSAIWNGGFYLWHCGICPSMEAGIDATKEILTNNNATQKLEEICSAIAALQLSHKI</sequence>
<dbReference type="EMBL" id="MRCE01000056">
    <property type="protein sequence ID" value="OKH30986.1"/>
    <property type="molecule type" value="Genomic_DNA"/>
</dbReference>
<dbReference type="Pfam" id="PF02885">
    <property type="entry name" value="Glycos_trans_3N"/>
    <property type="match status" value="1"/>
</dbReference>
<dbReference type="InterPro" id="IPR035902">
    <property type="entry name" value="Nuc_phospho_transferase"/>
</dbReference>
<dbReference type="GO" id="GO:0004048">
    <property type="term" value="F:anthranilate phosphoribosyltransferase activity"/>
    <property type="evidence" value="ECO:0007669"/>
    <property type="project" value="InterPro"/>
</dbReference>
<dbReference type="InterPro" id="IPR005940">
    <property type="entry name" value="Anthranilate_Pribosyl_Tfrase"/>
</dbReference>
<dbReference type="SUPFAM" id="SSF47648">
    <property type="entry name" value="Nucleoside phosphorylase/phosphoribosyltransferase N-terminal domain"/>
    <property type="match status" value="1"/>
</dbReference>
<feature type="domain" description="Glycosyl transferase family 3 N-terminal" evidence="5">
    <location>
        <begin position="6"/>
        <end position="70"/>
    </location>
</feature>
<evidence type="ECO:0000256" key="1">
    <source>
        <dbReference type="ARBA" id="ARBA00022676"/>
    </source>
</evidence>
<dbReference type="GO" id="GO:0005829">
    <property type="term" value="C:cytosol"/>
    <property type="evidence" value="ECO:0007669"/>
    <property type="project" value="TreeGrafter"/>
</dbReference>